<reference evidence="2" key="1">
    <citation type="submission" date="2017-02" db="UniProtKB">
        <authorList>
            <consortium name="WormBaseParasite"/>
        </authorList>
    </citation>
    <scope>IDENTIFICATION</scope>
</reference>
<dbReference type="AlphaFoldDB" id="A0A0N5AIU1"/>
<evidence type="ECO:0000313" key="1">
    <source>
        <dbReference type="Proteomes" id="UP000046393"/>
    </source>
</evidence>
<evidence type="ECO:0000313" key="2">
    <source>
        <dbReference type="WBParaSite" id="SMUV_0000435101-mRNA-1"/>
    </source>
</evidence>
<sequence length="74" mass="8531">MFKRNKELLNGSYITKDPEFLVPYFRKLNCDVFADEGVTDRCLQVAAILSCRSPDTETQVNIGDKLLEPLYHYS</sequence>
<keyword evidence="1" id="KW-1185">Reference proteome</keyword>
<proteinExistence type="predicted"/>
<organism evidence="1 2">
    <name type="scientific">Syphacia muris</name>
    <dbReference type="NCBI Taxonomy" id="451379"/>
    <lineage>
        <taxon>Eukaryota</taxon>
        <taxon>Metazoa</taxon>
        <taxon>Ecdysozoa</taxon>
        <taxon>Nematoda</taxon>
        <taxon>Chromadorea</taxon>
        <taxon>Rhabditida</taxon>
        <taxon>Spirurina</taxon>
        <taxon>Oxyuridomorpha</taxon>
        <taxon>Oxyuroidea</taxon>
        <taxon>Oxyuridae</taxon>
        <taxon>Syphacia</taxon>
    </lineage>
</organism>
<dbReference type="Proteomes" id="UP000046393">
    <property type="component" value="Unplaced"/>
</dbReference>
<protein>
    <submittedName>
        <fullName evidence="2">Calponin-homology (CH) domain-containing protein</fullName>
    </submittedName>
</protein>
<accession>A0A0N5AIU1</accession>
<dbReference type="WBParaSite" id="SMUV_0000435101-mRNA-1">
    <property type="protein sequence ID" value="SMUV_0000435101-mRNA-1"/>
    <property type="gene ID" value="SMUV_0000435101"/>
</dbReference>
<name>A0A0N5AIU1_9BILA</name>